<evidence type="ECO:0000256" key="8">
    <source>
        <dbReference type="ARBA" id="ARBA00022490"/>
    </source>
</evidence>
<dbReference type="SUPFAM" id="SSF53098">
    <property type="entry name" value="Ribonuclease H-like"/>
    <property type="match status" value="1"/>
</dbReference>
<dbReference type="NCBIfam" id="NF000594">
    <property type="entry name" value="PRK00015.1-1"/>
    <property type="match status" value="1"/>
</dbReference>
<evidence type="ECO:0000256" key="6">
    <source>
        <dbReference type="ARBA" id="ARBA00012180"/>
    </source>
</evidence>
<dbReference type="GO" id="GO:0005737">
    <property type="term" value="C:cytoplasm"/>
    <property type="evidence" value="ECO:0007669"/>
    <property type="project" value="UniProtKB-SubCell"/>
</dbReference>
<evidence type="ECO:0000256" key="13">
    <source>
        <dbReference type="ARBA" id="ARBA00023211"/>
    </source>
</evidence>
<evidence type="ECO:0000313" key="18">
    <source>
        <dbReference type="EMBL" id="SNZ09886.1"/>
    </source>
</evidence>
<dbReference type="GO" id="GO:0043137">
    <property type="term" value="P:DNA replication, removal of RNA primer"/>
    <property type="evidence" value="ECO:0007669"/>
    <property type="project" value="TreeGrafter"/>
</dbReference>
<feature type="domain" description="RNase H type-2" evidence="17">
    <location>
        <begin position="14"/>
        <end position="198"/>
    </location>
</feature>
<comment type="catalytic activity">
    <reaction evidence="1 14 15 16">
        <text>Endonucleolytic cleavage to 5'-phosphomonoester.</text>
        <dbReference type="EC" id="3.1.26.4"/>
    </reaction>
</comment>
<dbReference type="Gene3D" id="3.30.420.10">
    <property type="entry name" value="Ribonuclease H-like superfamily/Ribonuclease H"/>
    <property type="match status" value="1"/>
</dbReference>
<protein>
    <recommendedName>
        <fullName evidence="7 14">Ribonuclease HII</fullName>
        <shortName evidence="14">RNase HII</shortName>
        <ecNumber evidence="6 14">3.1.26.4</ecNumber>
    </recommendedName>
</protein>
<comment type="cofactor">
    <cofactor evidence="14 15">
        <name>Mn(2+)</name>
        <dbReference type="ChEBI" id="CHEBI:29035"/>
    </cofactor>
    <cofactor evidence="14 15">
        <name>Mg(2+)</name>
        <dbReference type="ChEBI" id="CHEBI:18420"/>
    </cofactor>
    <text evidence="14 15">Manganese or magnesium. Binds 1 divalent metal ion per monomer in the absence of substrate. May bind a second metal ion after substrate binding.</text>
</comment>
<comment type="subcellular location">
    <subcellularLocation>
        <location evidence="4 14">Cytoplasm</location>
    </subcellularLocation>
</comment>
<evidence type="ECO:0000256" key="4">
    <source>
        <dbReference type="ARBA" id="ARBA00004496"/>
    </source>
</evidence>
<feature type="binding site" evidence="14 15">
    <location>
        <position position="20"/>
    </location>
    <ligand>
        <name>a divalent metal cation</name>
        <dbReference type="ChEBI" id="CHEBI:60240"/>
    </ligand>
</feature>
<dbReference type="InterPro" id="IPR024567">
    <property type="entry name" value="RNase_HII/HIII_dom"/>
</dbReference>
<evidence type="ECO:0000256" key="12">
    <source>
        <dbReference type="ARBA" id="ARBA00022801"/>
    </source>
</evidence>
<evidence type="ECO:0000256" key="16">
    <source>
        <dbReference type="RuleBase" id="RU003515"/>
    </source>
</evidence>
<sequence length="198" mass="22533">MLEIEKSLYKKGYTKIVGIDEAGRGPLAGPVVAAAVIFPPDIKSFISKDSKKLTEKQREELFIQIKEKAISVGVGIVDSTVIDRINIYNATKLAMERALQDLKTEYEFIITDYVKFEPHPHISIAKADEKSLSVAAASIIAKVIRDRIMVEFSKIYPHSFEKHKGYPTKLHREEIKRYGLTPIHRKSFNLQVQHKLEL</sequence>
<gene>
    <name evidence="14" type="primary">rnhB</name>
    <name evidence="18" type="ORF">SAMN06265182_1647</name>
</gene>
<keyword evidence="9 14" id="KW-0540">Nuclease</keyword>
<dbReference type="InterPro" id="IPR012337">
    <property type="entry name" value="RNaseH-like_sf"/>
</dbReference>
<dbReference type="GO" id="GO:0032299">
    <property type="term" value="C:ribonuclease H2 complex"/>
    <property type="evidence" value="ECO:0007669"/>
    <property type="project" value="TreeGrafter"/>
</dbReference>
<keyword evidence="8 14" id="KW-0963">Cytoplasm</keyword>
<comment type="cofactor">
    <cofactor evidence="2">
        <name>Mg(2+)</name>
        <dbReference type="ChEBI" id="CHEBI:18420"/>
    </cofactor>
</comment>
<evidence type="ECO:0000256" key="7">
    <source>
        <dbReference type="ARBA" id="ARBA00019179"/>
    </source>
</evidence>
<evidence type="ECO:0000256" key="10">
    <source>
        <dbReference type="ARBA" id="ARBA00022723"/>
    </source>
</evidence>
<dbReference type="InterPro" id="IPR001352">
    <property type="entry name" value="RNase_HII/HIII"/>
</dbReference>
<accession>A0A285NPW8</accession>
<evidence type="ECO:0000256" key="1">
    <source>
        <dbReference type="ARBA" id="ARBA00000077"/>
    </source>
</evidence>
<dbReference type="Proteomes" id="UP000219036">
    <property type="component" value="Unassembled WGS sequence"/>
</dbReference>
<dbReference type="EC" id="3.1.26.4" evidence="6 14"/>
<dbReference type="NCBIfam" id="NF000595">
    <property type="entry name" value="PRK00015.1-3"/>
    <property type="match status" value="1"/>
</dbReference>
<keyword evidence="11 14" id="KW-0255">Endonuclease</keyword>
<evidence type="ECO:0000256" key="5">
    <source>
        <dbReference type="ARBA" id="ARBA00007383"/>
    </source>
</evidence>
<dbReference type="PROSITE" id="PS51975">
    <property type="entry name" value="RNASE_H_2"/>
    <property type="match status" value="1"/>
</dbReference>
<evidence type="ECO:0000256" key="2">
    <source>
        <dbReference type="ARBA" id="ARBA00001946"/>
    </source>
</evidence>
<keyword evidence="12 14" id="KW-0378">Hydrolase</keyword>
<dbReference type="CDD" id="cd07182">
    <property type="entry name" value="RNase_HII_bacteria_HII_like"/>
    <property type="match status" value="1"/>
</dbReference>
<evidence type="ECO:0000256" key="3">
    <source>
        <dbReference type="ARBA" id="ARBA00004065"/>
    </source>
</evidence>
<evidence type="ECO:0000313" key="19">
    <source>
        <dbReference type="Proteomes" id="UP000219036"/>
    </source>
</evidence>
<feature type="binding site" evidence="14 15">
    <location>
        <position position="112"/>
    </location>
    <ligand>
        <name>a divalent metal cation</name>
        <dbReference type="ChEBI" id="CHEBI:60240"/>
    </ligand>
</feature>
<reference evidence="19" key="1">
    <citation type="submission" date="2017-09" db="EMBL/GenBank/DDBJ databases">
        <authorList>
            <person name="Varghese N."/>
            <person name="Submissions S."/>
        </authorList>
    </citation>
    <scope>NUCLEOTIDE SEQUENCE [LARGE SCALE GENOMIC DNA]</scope>
    <source>
        <strain evidence="19">DSM 15103</strain>
    </source>
</reference>
<feature type="binding site" evidence="14 15">
    <location>
        <position position="21"/>
    </location>
    <ligand>
        <name>a divalent metal cation</name>
        <dbReference type="ChEBI" id="CHEBI:60240"/>
    </ligand>
</feature>
<dbReference type="GO" id="GO:0003723">
    <property type="term" value="F:RNA binding"/>
    <property type="evidence" value="ECO:0007669"/>
    <property type="project" value="UniProtKB-UniRule"/>
</dbReference>
<keyword evidence="13 14" id="KW-0464">Manganese</keyword>
<comment type="similarity">
    <text evidence="5 14 16">Belongs to the RNase HII family.</text>
</comment>
<dbReference type="InterPro" id="IPR036397">
    <property type="entry name" value="RNaseH_sf"/>
</dbReference>
<name>A0A285NPW8_9AQUI</name>
<dbReference type="GO" id="GO:0030145">
    <property type="term" value="F:manganese ion binding"/>
    <property type="evidence" value="ECO:0007669"/>
    <property type="project" value="UniProtKB-UniRule"/>
</dbReference>
<evidence type="ECO:0000256" key="9">
    <source>
        <dbReference type="ARBA" id="ARBA00022722"/>
    </source>
</evidence>
<evidence type="ECO:0000256" key="15">
    <source>
        <dbReference type="PROSITE-ProRule" id="PRU01319"/>
    </source>
</evidence>
<comment type="function">
    <text evidence="3 14 16">Endonuclease that specifically degrades the RNA of RNA-DNA hybrids.</text>
</comment>
<dbReference type="GO" id="GO:0004523">
    <property type="term" value="F:RNA-DNA hybrid ribonuclease activity"/>
    <property type="evidence" value="ECO:0007669"/>
    <property type="project" value="UniProtKB-UniRule"/>
</dbReference>
<keyword evidence="19" id="KW-1185">Reference proteome</keyword>
<organism evidence="18 19">
    <name type="scientific">Persephonella hydrogeniphila</name>
    <dbReference type="NCBI Taxonomy" id="198703"/>
    <lineage>
        <taxon>Bacteria</taxon>
        <taxon>Pseudomonadati</taxon>
        <taxon>Aquificota</taxon>
        <taxon>Aquificia</taxon>
        <taxon>Aquificales</taxon>
        <taxon>Hydrogenothermaceae</taxon>
        <taxon>Persephonella</taxon>
    </lineage>
</organism>
<dbReference type="HAMAP" id="MF_00052_B">
    <property type="entry name" value="RNase_HII_B"/>
    <property type="match status" value="1"/>
</dbReference>
<dbReference type="PANTHER" id="PTHR10954">
    <property type="entry name" value="RIBONUCLEASE H2 SUBUNIT A"/>
    <property type="match status" value="1"/>
</dbReference>
<evidence type="ECO:0000259" key="17">
    <source>
        <dbReference type="PROSITE" id="PS51975"/>
    </source>
</evidence>
<dbReference type="EMBL" id="OBEI01000008">
    <property type="protein sequence ID" value="SNZ09886.1"/>
    <property type="molecule type" value="Genomic_DNA"/>
</dbReference>
<proteinExistence type="inferred from homology"/>
<dbReference type="PANTHER" id="PTHR10954:SF18">
    <property type="entry name" value="RIBONUCLEASE HII"/>
    <property type="match status" value="1"/>
</dbReference>
<dbReference type="AlphaFoldDB" id="A0A285NPW8"/>
<evidence type="ECO:0000256" key="11">
    <source>
        <dbReference type="ARBA" id="ARBA00022759"/>
    </source>
</evidence>
<keyword evidence="10 14" id="KW-0479">Metal-binding</keyword>
<dbReference type="Pfam" id="PF01351">
    <property type="entry name" value="RNase_HII"/>
    <property type="match status" value="1"/>
</dbReference>
<evidence type="ECO:0000256" key="14">
    <source>
        <dbReference type="HAMAP-Rule" id="MF_00052"/>
    </source>
</evidence>
<dbReference type="InterPro" id="IPR022898">
    <property type="entry name" value="RNase_HII"/>
</dbReference>
<dbReference type="GO" id="GO:0006298">
    <property type="term" value="P:mismatch repair"/>
    <property type="evidence" value="ECO:0007669"/>
    <property type="project" value="TreeGrafter"/>
</dbReference>